<evidence type="ECO:0000256" key="5">
    <source>
        <dbReference type="ARBA" id="ARBA00022840"/>
    </source>
</evidence>
<dbReference type="Pfam" id="PF00294">
    <property type="entry name" value="PfkB"/>
    <property type="match status" value="1"/>
</dbReference>
<dbReference type="EMBL" id="FMAH01000012">
    <property type="protein sequence ID" value="SCB26035.1"/>
    <property type="molecule type" value="Genomic_DNA"/>
</dbReference>
<dbReference type="Proteomes" id="UP000199435">
    <property type="component" value="Unassembled WGS sequence"/>
</dbReference>
<dbReference type="Gene3D" id="3.40.1190.20">
    <property type="match status" value="1"/>
</dbReference>
<dbReference type="InterPro" id="IPR002173">
    <property type="entry name" value="Carboh/pur_kinase_PfkB_CS"/>
</dbReference>
<dbReference type="PANTHER" id="PTHR43085:SF1">
    <property type="entry name" value="PSEUDOURIDINE KINASE-RELATED"/>
    <property type="match status" value="1"/>
</dbReference>
<dbReference type="SUPFAM" id="SSF53613">
    <property type="entry name" value="Ribokinase-like"/>
    <property type="match status" value="1"/>
</dbReference>
<keyword evidence="8" id="KW-1185">Reference proteome</keyword>
<dbReference type="OrthoDB" id="9776822at2"/>
<dbReference type="InterPro" id="IPR011611">
    <property type="entry name" value="PfkB_dom"/>
</dbReference>
<comment type="similarity">
    <text evidence="1">Belongs to the carbohydrate kinase PfkB family.</text>
</comment>
<keyword evidence="2" id="KW-0808">Transferase</keyword>
<keyword evidence="4 7" id="KW-0418">Kinase</keyword>
<dbReference type="CDD" id="cd01166">
    <property type="entry name" value="KdgK"/>
    <property type="match status" value="1"/>
</dbReference>
<dbReference type="RefSeq" id="WP_092847479.1">
    <property type="nucleotide sequence ID" value="NZ_FMAH01000012.1"/>
</dbReference>
<gene>
    <name evidence="7" type="ORF">GA0061102_10125</name>
</gene>
<evidence type="ECO:0000313" key="8">
    <source>
        <dbReference type="Proteomes" id="UP000199435"/>
    </source>
</evidence>
<organism evidence="7 8">
    <name type="scientific">Rhizobium miluonense</name>
    <dbReference type="NCBI Taxonomy" id="411945"/>
    <lineage>
        <taxon>Bacteria</taxon>
        <taxon>Pseudomonadati</taxon>
        <taxon>Pseudomonadota</taxon>
        <taxon>Alphaproteobacteria</taxon>
        <taxon>Hyphomicrobiales</taxon>
        <taxon>Rhizobiaceae</taxon>
        <taxon>Rhizobium/Agrobacterium group</taxon>
        <taxon>Rhizobium</taxon>
    </lineage>
</organism>
<keyword evidence="3" id="KW-0547">Nucleotide-binding</keyword>
<name>A0A1C3VEB3_9HYPH</name>
<sequence length="318" mass="32967">MKKIITIGEIVVEIMAVETGNGFRSAIPLIGPFASGAPAIFIDQAAKLGQPCGIVSAVGNDDFGVLNVERLRNDGADVSAIAVHPTAATGSAFVCYRPDGNRDFIFNIKHSACSAIGLTPAAEALVETADHLHIMGSALFSDGIVAAIHEATRGIKAKGGTVSFDPNIRKEMLDLPGMREALGHALENTDLFMPSGDEIFLFTRATEEKAAVAELLARGIKAVVIKRGAKGASYFDVSGETLAPAFKVEEVDPTGAGDSFGAAFVTCWLRGMAADKALVIANATGARAVGVKGPMEGTSSMTEIEAFLAARNLSGVSS</sequence>
<keyword evidence="5" id="KW-0067">ATP-binding</keyword>
<protein>
    <submittedName>
        <fullName evidence="7">Sugar or nucleoside kinase, ribokinase family</fullName>
    </submittedName>
</protein>
<accession>A0A1C3VEB3</accession>
<evidence type="ECO:0000313" key="7">
    <source>
        <dbReference type="EMBL" id="SCB26035.1"/>
    </source>
</evidence>
<reference evidence="8" key="1">
    <citation type="submission" date="2016-08" db="EMBL/GenBank/DDBJ databases">
        <authorList>
            <person name="Varghese N."/>
            <person name="Submissions Spin"/>
        </authorList>
    </citation>
    <scope>NUCLEOTIDE SEQUENCE [LARGE SCALE GENOMIC DNA]</scope>
    <source>
        <strain evidence="8">HAMBI 2971</strain>
    </source>
</reference>
<dbReference type="AlphaFoldDB" id="A0A1C3VEB3"/>
<dbReference type="InterPro" id="IPR050306">
    <property type="entry name" value="PfkB_Carbo_kinase"/>
</dbReference>
<evidence type="ECO:0000256" key="1">
    <source>
        <dbReference type="ARBA" id="ARBA00010688"/>
    </source>
</evidence>
<dbReference type="PROSITE" id="PS00584">
    <property type="entry name" value="PFKB_KINASES_2"/>
    <property type="match status" value="1"/>
</dbReference>
<evidence type="ECO:0000256" key="4">
    <source>
        <dbReference type="ARBA" id="ARBA00022777"/>
    </source>
</evidence>
<evidence type="ECO:0000259" key="6">
    <source>
        <dbReference type="Pfam" id="PF00294"/>
    </source>
</evidence>
<dbReference type="GO" id="GO:0005524">
    <property type="term" value="F:ATP binding"/>
    <property type="evidence" value="ECO:0007669"/>
    <property type="project" value="UniProtKB-KW"/>
</dbReference>
<evidence type="ECO:0000256" key="3">
    <source>
        <dbReference type="ARBA" id="ARBA00022741"/>
    </source>
</evidence>
<proteinExistence type="inferred from homology"/>
<dbReference type="PANTHER" id="PTHR43085">
    <property type="entry name" value="HEXOKINASE FAMILY MEMBER"/>
    <property type="match status" value="1"/>
</dbReference>
<feature type="domain" description="Carbohydrate kinase PfkB" evidence="6">
    <location>
        <begin position="1"/>
        <end position="297"/>
    </location>
</feature>
<dbReference type="InterPro" id="IPR029056">
    <property type="entry name" value="Ribokinase-like"/>
</dbReference>
<dbReference type="STRING" id="411945.GA0061102_10125"/>
<dbReference type="GO" id="GO:0016301">
    <property type="term" value="F:kinase activity"/>
    <property type="evidence" value="ECO:0007669"/>
    <property type="project" value="UniProtKB-KW"/>
</dbReference>
<evidence type="ECO:0000256" key="2">
    <source>
        <dbReference type="ARBA" id="ARBA00022679"/>
    </source>
</evidence>